<keyword evidence="1" id="KW-0732">Signal</keyword>
<proteinExistence type="predicted"/>
<sequence>MRVEFKLFILQVIIIGLNSVEVKLPTGGEIEQRKGKNLFYVQLRGTTSIYLTCNKENNPARTGKLRMKLRTGFQAGLATGVKTPSPAFHVSKVIMTGGTGLLWGMTGHDYGHRGLCCFDPGEFTHFHDICQIKSMQLHNLNSQDMGEVLRFGQGKGRGQESLESNFNMAVTQDARLKSQLDLTDHFSPKRVMGQSDSQWNLFCSAYVESVLLLLHGKSVI</sequence>
<keyword evidence="3" id="KW-1185">Reference proteome</keyword>
<feature type="chain" id="PRO_5025390104" evidence="1">
    <location>
        <begin position="20"/>
        <end position="220"/>
    </location>
</feature>
<name>A0A6B0R6B0_9CETA</name>
<evidence type="ECO:0000313" key="2">
    <source>
        <dbReference type="EMBL" id="MXQ85240.1"/>
    </source>
</evidence>
<gene>
    <name evidence="2" type="ORF">E5288_WYG014394</name>
</gene>
<reference evidence="2" key="1">
    <citation type="submission" date="2019-10" db="EMBL/GenBank/DDBJ databases">
        <title>The sequence and de novo assembly of the wild yak genome.</title>
        <authorList>
            <person name="Liu Y."/>
        </authorList>
    </citation>
    <scope>NUCLEOTIDE SEQUENCE [LARGE SCALE GENOMIC DNA]</scope>
    <source>
        <strain evidence="2">WY2019</strain>
    </source>
</reference>
<comment type="caution">
    <text evidence="2">The sequence shown here is derived from an EMBL/GenBank/DDBJ whole genome shotgun (WGS) entry which is preliminary data.</text>
</comment>
<accession>A0A6B0R6B0</accession>
<evidence type="ECO:0000313" key="3">
    <source>
        <dbReference type="Proteomes" id="UP000322234"/>
    </source>
</evidence>
<protein>
    <submittedName>
        <fullName evidence="2">Uncharacterized protein</fullName>
    </submittedName>
</protein>
<dbReference type="EMBL" id="VBQZ03000025">
    <property type="protein sequence ID" value="MXQ85240.1"/>
    <property type="molecule type" value="Genomic_DNA"/>
</dbReference>
<dbReference type="AlphaFoldDB" id="A0A6B0R6B0"/>
<organism evidence="2 3">
    <name type="scientific">Bos mutus</name>
    <name type="common">wild yak</name>
    <dbReference type="NCBI Taxonomy" id="72004"/>
    <lineage>
        <taxon>Eukaryota</taxon>
        <taxon>Metazoa</taxon>
        <taxon>Chordata</taxon>
        <taxon>Craniata</taxon>
        <taxon>Vertebrata</taxon>
        <taxon>Euteleostomi</taxon>
        <taxon>Mammalia</taxon>
        <taxon>Eutheria</taxon>
        <taxon>Laurasiatheria</taxon>
        <taxon>Artiodactyla</taxon>
        <taxon>Ruminantia</taxon>
        <taxon>Pecora</taxon>
        <taxon>Bovidae</taxon>
        <taxon>Bovinae</taxon>
        <taxon>Bos</taxon>
    </lineage>
</organism>
<dbReference type="Proteomes" id="UP000322234">
    <property type="component" value="Unassembled WGS sequence"/>
</dbReference>
<evidence type="ECO:0000256" key="1">
    <source>
        <dbReference type="SAM" id="SignalP"/>
    </source>
</evidence>
<feature type="signal peptide" evidence="1">
    <location>
        <begin position="1"/>
        <end position="19"/>
    </location>
</feature>